<organism evidence="2 3">
    <name type="scientific">Vibrio ishigakensis</name>
    <dbReference type="NCBI Taxonomy" id="1481914"/>
    <lineage>
        <taxon>Bacteria</taxon>
        <taxon>Pseudomonadati</taxon>
        <taxon>Pseudomonadota</taxon>
        <taxon>Gammaproteobacteria</taxon>
        <taxon>Vibrionales</taxon>
        <taxon>Vibrionaceae</taxon>
        <taxon>Vibrio</taxon>
    </lineage>
</organism>
<dbReference type="AlphaFoldDB" id="A0A0B8QIK1"/>
<name>A0A0B8QIK1_9VIBR</name>
<dbReference type="SUPFAM" id="SSF82693">
    <property type="entry name" value="Multidrug efflux transporter AcrB pore domain, PN1, PN2, PC1 and PC2 subdomains"/>
    <property type="match status" value="1"/>
</dbReference>
<keyword evidence="1" id="KW-0472">Membrane</keyword>
<dbReference type="EMBL" id="BBSC01000007">
    <property type="protein sequence ID" value="GAM76882.1"/>
    <property type="molecule type" value="Genomic_DNA"/>
</dbReference>
<dbReference type="Gene3D" id="3.30.70.1430">
    <property type="entry name" value="Multidrug efflux transporter AcrB pore domain"/>
    <property type="match status" value="1"/>
</dbReference>
<protein>
    <submittedName>
        <fullName evidence="2">Cation/multidrug efflux pump</fullName>
    </submittedName>
</protein>
<feature type="transmembrane region" description="Helical" evidence="1">
    <location>
        <begin position="243"/>
        <end position="263"/>
    </location>
</feature>
<dbReference type="InterPro" id="IPR027463">
    <property type="entry name" value="AcrB_DN_DC_subdom"/>
</dbReference>
<dbReference type="GO" id="GO:0005886">
    <property type="term" value="C:plasma membrane"/>
    <property type="evidence" value="ECO:0007669"/>
    <property type="project" value="TreeGrafter"/>
</dbReference>
<sequence length="306" mass="34345">MKLDESADIGRMLVDVQTQINAINDFPDQIESPVVQELDWNEPVIDIAITADTSWPELKAYAEKLKRILKLDYGVSLVQVSGFSDHQYRVELDTQIMRQLGLSVSDIAEQIGRQNVKLPSGNVETPDKNFLIRFDERRITPTQLESIVVGSGPNGSLIRLRDVATITDRFELDEQKVLFDGKPSAILKVSKNKEDDALRIKEQVVKFVDDQRHIAPDGVTIETTNDLSSVLWDRLTMMVKNGWQGIVLVFLTMWLFFSLRYSFWVAAGLPVAFLGGIFLMANLGISINIMSLVGLLMAIGIMMDDA</sequence>
<evidence type="ECO:0000256" key="1">
    <source>
        <dbReference type="SAM" id="Phobius"/>
    </source>
</evidence>
<dbReference type="Pfam" id="PF00873">
    <property type="entry name" value="ACR_tran"/>
    <property type="match status" value="1"/>
</dbReference>
<dbReference type="GO" id="GO:0042910">
    <property type="term" value="F:xenobiotic transmembrane transporter activity"/>
    <property type="evidence" value="ECO:0007669"/>
    <property type="project" value="TreeGrafter"/>
</dbReference>
<dbReference type="PANTHER" id="PTHR32063:SF33">
    <property type="entry name" value="RND SUPERFAMILY EFFLUX PUMP PERMEASE COMPONENT"/>
    <property type="match status" value="1"/>
</dbReference>
<dbReference type="Proteomes" id="UP000031666">
    <property type="component" value="Unassembled WGS sequence"/>
</dbReference>
<proteinExistence type="predicted"/>
<dbReference type="SUPFAM" id="SSF82866">
    <property type="entry name" value="Multidrug efflux transporter AcrB transmembrane domain"/>
    <property type="match status" value="1"/>
</dbReference>
<dbReference type="InterPro" id="IPR001036">
    <property type="entry name" value="Acrflvin-R"/>
</dbReference>
<evidence type="ECO:0000313" key="2">
    <source>
        <dbReference type="EMBL" id="GAM76882.1"/>
    </source>
</evidence>
<reference evidence="2 3" key="1">
    <citation type="submission" date="2015-01" db="EMBL/GenBank/DDBJ databases">
        <title>Vibrio sp. C94 JCM 19241 whole genome shotgun sequence.</title>
        <authorList>
            <person name="Sawabe T."/>
            <person name="Meirelles P."/>
            <person name="Feng G."/>
            <person name="Sayaka M."/>
            <person name="Hattori M."/>
            <person name="Ohkuma M."/>
        </authorList>
    </citation>
    <scope>NUCLEOTIDE SEQUENCE [LARGE SCALE GENOMIC DNA]</scope>
    <source>
        <strain evidence="3">JCM 19241</strain>
    </source>
</reference>
<dbReference type="PRINTS" id="PR00702">
    <property type="entry name" value="ACRIFLAVINRP"/>
</dbReference>
<keyword evidence="1" id="KW-1133">Transmembrane helix</keyword>
<dbReference type="STRING" id="1481914.JCM19241_5778"/>
<reference evidence="2 3" key="2">
    <citation type="submission" date="2015-01" db="EMBL/GenBank/DDBJ databases">
        <authorList>
            <consortium name="NBRP consortium"/>
            <person name="Sawabe T."/>
            <person name="Meirelles P."/>
            <person name="Feng G."/>
            <person name="Sayaka M."/>
            <person name="Hattori M."/>
            <person name="Ohkuma M."/>
        </authorList>
    </citation>
    <scope>NUCLEOTIDE SEQUENCE [LARGE SCALE GENOMIC DNA]</scope>
    <source>
        <strain evidence="3">JCM 19241</strain>
    </source>
</reference>
<accession>A0A0B8QIK1</accession>
<dbReference type="SUPFAM" id="SSF82714">
    <property type="entry name" value="Multidrug efflux transporter AcrB TolC docking domain, DN and DC subdomains"/>
    <property type="match status" value="1"/>
</dbReference>
<gene>
    <name evidence="2" type="ORF">JCM19241_5778</name>
</gene>
<keyword evidence="1" id="KW-0812">Transmembrane</keyword>
<dbReference type="Gene3D" id="3.30.70.1320">
    <property type="entry name" value="Multidrug efflux transporter AcrB pore domain like"/>
    <property type="match status" value="1"/>
</dbReference>
<evidence type="ECO:0000313" key="3">
    <source>
        <dbReference type="Proteomes" id="UP000031666"/>
    </source>
</evidence>
<dbReference type="Gene3D" id="1.20.1640.10">
    <property type="entry name" value="Multidrug efflux transporter AcrB transmembrane domain"/>
    <property type="match status" value="1"/>
</dbReference>
<feature type="transmembrane region" description="Helical" evidence="1">
    <location>
        <begin position="269"/>
        <end position="302"/>
    </location>
</feature>
<dbReference type="Gene3D" id="3.30.2090.10">
    <property type="entry name" value="Multidrug efflux transporter AcrB TolC docking domain, DN and DC subdomains"/>
    <property type="match status" value="1"/>
</dbReference>
<dbReference type="PANTHER" id="PTHR32063">
    <property type="match status" value="1"/>
</dbReference>
<comment type="caution">
    <text evidence="2">The sequence shown here is derived from an EMBL/GenBank/DDBJ whole genome shotgun (WGS) entry which is preliminary data.</text>
</comment>